<proteinExistence type="inferred from homology"/>
<dbReference type="HOGENOM" id="CLU_031275_4_0_9"/>
<comment type="similarity">
    <text evidence="2">Belongs to the autoinducer-2 exporter (AI-2E) (TC 2.A.86) family.</text>
</comment>
<feature type="transmembrane region" description="Helical" evidence="6">
    <location>
        <begin position="215"/>
        <end position="237"/>
    </location>
</feature>
<evidence type="ECO:0000313" key="8">
    <source>
        <dbReference type="Proteomes" id="UP000001349"/>
    </source>
</evidence>
<gene>
    <name evidence="7" type="ordered locus">Ccel_3372</name>
</gene>
<dbReference type="EMBL" id="CP001348">
    <property type="protein sequence ID" value="ACL77661.1"/>
    <property type="molecule type" value="Genomic_DNA"/>
</dbReference>
<dbReference type="AlphaFoldDB" id="B8I1M6"/>
<sequence length="353" mass="39428">MELWNKYQHIIKKILLILFIFALIYLSITYLLPFFAPFIIALIVSYINEPVIKLLLKFKISRKSAAAISLLFTMSVLGFGITVGIIKIYNELTILQDNLTAYSSDISGKINGLIDKATLFYNGLPDQVTNTITKNLESFSEQLGTMIASIIQYVINTVSSIPRLTVFVIVTILGTYFISSDRKSISSFFYRQLPFSWRKNIVSLKKDTFKALIGYFKAILILMGFTFLEVSAGLFILNVKYAFLIALIVGLSDAIPIVGTGVVMVPWILWTIITGDMPLAFGLGIIYVLGILIRQIMEPKIVGSQIGLHPLVTLLAMYIGLKFFGIIGMFVGPISIIVVKNFQDSGAMRLWND</sequence>
<dbReference type="InterPro" id="IPR014227">
    <property type="entry name" value="YtvI-like"/>
</dbReference>
<dbReference type="eggNOG" id="COG0628">
    <property type="taxonomic scope" value="Bacteria"/>
</dbReference>
<dbReference type="GO" id="GO:0055085">
    <property type="term" value="P:transmembrane transport"/>
    <property type="evidence" value="ECO:0007669"/>
    <property type="project" value="TreeGrafter"/>
</dbReference>
<dbReference type="GO" id="GO:0016020">
    <property type="term" value="C:membrane"/>
    <property type="evidence" value="ECO:0007669"/>
    <property type="project" value="UniProtKB-SubCell"/>
</dbReference>
<evidence type="ECO:0000256" key="5">
    <source>
        <dbReference type="ARBA" id="ARBA00023136"/>
    </source>
</evidence>
<protein>
    <submittedName>
        <fullName evidence="7">Sporulation integral membrane protein YtvI</fullName>
    </submittedName>
</protein>
<dbReference type="KEGG" id="cce:Ccel_3372"/>
<dbReference type="OrthoDB" id="9774361at2"/>
<reference evidence="7 8" key="1">
    <citation type="submission" date="2009-01" db="EMBL/GenBank/DDBJ databases">
        <title>Complete sequence of Clostridium cellulolyticum H10.</title>
        <authorList>
            <consortium name="US DOE Joint Genome Institute"/>
            <person name="Lucas S."/>
            <person name="Copeland A."/>
            <person name="Lapidus A."/>
            <person name="Glavina del Rio T."/>
            <person name="Dalin E."/>
            <person name="Tice H."/>
            <person name="Bruce D."/>
            <person name="Goodwin L."/>
            <person name="Pitluck S."/>
            <person name="Chertkov O."/>
            <person name="Saunders E."/>
            <person name="Brettin T."/>
            <person name="Detter J.C."/>
            <person name="Han C."/>
            <person name="Larimer F."/>
            <person name="Land M."/>
            <person name="Hauser L."/>
            <person name="Kyrpides N."/>
            <person name="Ivanova N."/>
            <person name="Zhou J."/>
            <person name="Richardson P."/>
        </authorList>
    </citation>
    <scope>NUCLEOTIDE SEQUENCE [LARGE SCALE GENOMIC DNA]</scope>
    <source>
        <strain evidence="8">ATCC 35319 / DSM 5812 / JCM 6584 / H10</strain>
    </source>
</reference>
<dbReference type="PANTHER" id="PTHR21716:SF68">
    <property type="entry name" value="TRANSPORT PROTEIN YTVI-RELATED"/>
    <property type="match status" value="1"/>
</dbReference>
<keyword evidence="8" id="KW-1185">Reference proteome</keyword>
<dbReference type="RefSeq" id="WP_015926713.1">
    <property type="nucleotide sequence ID" value="NC_011898.1"/>
</dbReference>
<evidence type="ECO:0000256" key="2">
    <source>
        <dbReference type="ARBA" id="ARBA00009773"/>
    </source>
</evidence>
<keyword evidence="4 6" id="KW-1133">Transmembrane helix</keyword>
<name>B8I1M6_RUMCH</name>
<accession>B8I1M6</accession>
<keyword evidence="5 6" id="KW-0472">Membrane</keyword>
<dbReference type="Pfam" id="PF01594">
    <property type="entry name" value="AI-2E_transport"/>
    <property type="match status" value="1"/>
</dbReference>
<feature type="transmembrane region" description="Helical" evidence="6">
    <location>
        <begin position="68"/>
        <end position="89"/>
    </location>
</feature>
<feature type="transmembrane region" description="Helical" evidence="6">
    <location>
        <begin position="161"/>
        <end position="179"/>
    </location>
</feature>
<evidence type="ECO:0000256" key="4">
    <source>
        <dbReference type="ARBA" id="ARBA00022989"/>
    </source>
</evidence>
<feature type="transmembrane region" description="Helical" evidence="6">
    <location>
        <begin position="277"/>
        <end position="297"/>
    </location>
</feature>
<comment type="subcellular location">
    <subcellularLocation>
        <location evidence="1">Membrane</location>
        <topology evidence="1">Multi-pass membrane protein</topology>
    </subcellularLocation>
</comment>
<feature type="transmembrane region" description="Helical" evidence="6">
    <location>
        <begin position="14"/>
        <end position="32"/>
    </location>
</feature>
<feature type="transmembrane region" description="Helical" evidence="6">
    <location>
        <begin position="243"/>
        <end position="270"/>
    </location>
</feature>
<evidence type="ECO:0000256" key="3">
    <source>
        <dbReference type="ARBA" id="ARBA00022692"/>
    </source>
</evidence>
<feature type="transmembrane region" description="Helical" evidence="6">
    <location>
        <begin position="317"/>
        <end position="339"/>
    </location>
</feature>
<keyword evidence="3 6" id="KW-0812">Transmembrane</keyword>
<evidence type="ECO:0000256" key="1">
    <source>
        <dbReference type="ARBA" id="ARBA00004141"/>
    </source>
</evidence>
<evidence type="ECO:0000313" key="7">
    <source>
        <dbReference type="EMBL" id="ACL77661.1"/>
    </source>
</evidence>
<evidence type="ECO:0000256" key="6">
    <source>
        <dbReference type="SAM" id="Phobius"/>
    </source>
</evidence>
<dbReference type="InterPro" id="IPR002549">
    <property type="entry name" value="AI-2E-like"/>
</dbReference>
<dbReference type="PANTHER" id="PTHR21716">
    <property type="entry name" value="TRANSMEMBRANE PROTEIN"/>
    <property type="match status" value="1"/>
</dbReference>
<dbReference type="NCBIfam" id="TIGR02872">
    <property type="entry name" value="spore_ytvI"/>
    <property type="match status" value="1"/>
</dbReference>
<dbReference type="Proteomes" id="UP000001349">
    <property type="component" value="Chromosome"/>
</dbReference>
<organism evidence="7 8">
    <name type="scientific">Ruminiclostridium cellulolyticum (strain ATCC 35319 / DSM 5812 / JCM 6584 / H10)</name>
    <name type="common">Clostridium cellulolyticum</name>
    <dbReference type="NCBI Taxonomy" id="394503"/>
    <lineage>
        <taxon>Bacteria</taxon>
        <taxon>Bacillati</taxon>
        <taxon>Bacillota</taxon>
        <taxon>Clostridia</taxon>
        <taxon>Eubacteriales</taxon>
        <taxon>Oscillospiraceae</taxon>
        <taxon>Ruminiclostridium</taxon>
    </lineage>
</organism>